<sequence>MFSPLSLSLSLSYAARKRKSHHDSRIARSILSSCAAGSLAVSAARSGSCGLELVSELCNKHSTSSKASELSGKKKWVIFLSEKRGRTDAGAARSWLSRGAPRTDRPPISWCPPPRSVIHQRRNATHHDATMASHAVTDALLLPRSEGAVAGAVDFRGRPASRASTGRWSAAMFVLGVEIAERFAYHGVSANLISYLTGPLGESTAGAAAAINLWSGVATMLPLLVACVADAWLGRYRTIVLASLLFVVSMGMLTLSSALPAFHGDGGGCSYTSKSLSCAPSTAQVAIFYVSLYLVALAEAGHKPCAQAFGADQFDQNDAKESVSRSSFFNWWYFGMCSGTAMTTMVSSYIQDNIGWGLGFGIPCLVMAFALAMFLLGTRNYRYYVSTQSSPFARLARAFVALIRGSKDDALAVVDDDDGGDHREELRGVLRLFPIWATCIIYAVIFSQSSTFFTKQAATLDRRIGESFRVPPAALQTFISVTIIAFIPVYDRAFVPVARRFTRASSGITMLQRIGTGLVLALAAMVVAALVEARRLGVARDAGMVDDPKAALPMSLWWMVPQYVLFGLSDVFAMIGLQEFFYDQVPDALRSLGLAFFLSIFGVGHFFSSFIISAIDGATKKSGASCWFANNLNRAHLDYFYWLLAGLCAVELVAFFLFSRVYTYKKKGNDADGNCDYRGVDDDGICVEQCALLPEAEPSTGSKSGGRGGWPAAFFLLAAVFAERVGFNGVQGNLIMYLTGQLGMSTAAAAAGVNAWGGTAFMLPLLGALAADSWIGRHRAVVASGVLYLLSLGMLTVSPMVAPPQATMVCQDTAAVCSSPAAAPAGRVAFCYVALYLLALGQGFHRPCVQAMDADQFSESNPGGLASRSSFFNWINFAVSCGYVLSTAGISYVQDNVSWGIGFGACWAMMLVSLFVFLLGTGTYRPEQPRTFAETRRGDAMDDTASSLANDFGEAANAIAIDMFYRRSLPTPPRGHGDDKGIVARLLPIWMTTVMYAVVATLFTKQGSTMDRRIVIGTGGGGGVLLVPPAALQSLVSFAVMVTIPAYDRALVPLARRVTKHPSGITTLRRVGTGMVTACLAMAVAALVEAARLRAARDAGLLDEPGVAVPMSVWWLAPQFVLLGVATTFTMVGLEEFFYDQVPDELRSVGVAACMSVVGVGSYASGMLVSAIDWATRSRGESWFSDNLNRAHLDYFYWLLAGISALDVLVFLYFAKGIQAFVHIKALERECHSVTVLAMESGLLAHSDEPCDAGSKPDADADGRRGGWRAARFLIAVGFLERVGFNGVQSNLVMYLAGPMGMSTAAAAAGANAWAGTVLVLTLVGALAADSRLGRYRAIVAAGVLHLLSLGMLTISSVTRATHPHPVSCHDAATACSPPAEAAAAPPSTARLAFFHAALYLLALAQGFHNPCSEAFGADQFAPPSDPGARASRSSYFNWYHFFNSCGYAISNSALSYVEDSVSWTLGFAACLVMTAVYLPVFLLGTGTYRAEQPVHGGGSTLARLAESSSLAARAWTARAFGRKDAICTERLLAKEEVEHGKGLFVKLLPIWLTSIVFAAVVSQQSTLFTKQGSTMDRRVGGIVVPAAALNCVVSFTMITLVPVYDRAVVPLARRFTGHPAGVTTLQRVGAGMATSCLAMVVAALVEARRLRAASDASLVDRPGATVPMGVWWLVPQYLLVGLAKVFGDIGLDEFFYDQAPDGLRSVGLAVSLSVLGVGNYVSGVLVSVIDTATRSGGESWFSDDLNRAHLDYFYWILAAFAALEVVVFVYIAKRYIYKNKGEP</sequence>
<evidence type="ECO:0000256" key="6">
    <source>
        <dbReference type="ARBA" id="ARBA00022989"/>
    </source>
</evidence>
<feature type="transmembrane region" description="Helical" evidence="8">
    <location>
        <begin position="356"/>
        <end position="376"/>
    </location>
</feature>
<feature type="transmembrane region" description="Helical" evidence="8">
    <location>
        <begin position="240"/>
        <end position="262"/>
    </location>
</feature>
<evidence type="ECO:0000256" key="1">
    <source>
        <dbReference type="ARBA" id="ARBA00004141"/>
    </source>
</evidence>
<feature type="transmembrane region" description="Helical" evidence="8">
    <location>
        <begin position="282"/>
        <end position="300"/>
    </location>
</feature>
<evidence type="ECO:0000313" key="10">
    <source>
        <dbReference type="Proteomes" id="UP000006591"/>
    </source>
</evidence>
<dbReference type="FunFam" id="1.20.1250.20:FF:000410">
    <property type="entry name" value="POT family protein"/>
    <property type="match status" value="2"/>
</dbReference>
<feature type="transmembrane region" description="Helical" evidence="8">
    <location>
        <begin position="781"/>
        <end position="801"/>
    </location>
</feature>
<keyword evidence="7 8" id="KW-0472">Membrane</keyword>
<accession>A0A0E0FWC7</accession>
<feature type="transmembrane region" description="Helical" evidence="8">
    <location>
        <begin position="708"/>
        <end position="727"/>
    </location>
</feature>
<feature type="transmembrane region" description="Helical" evidence="8">
    <location>
        <begin position="1462"/>
        <end position="1484"/>
    </location>
</feature>
<comment type="similarity">
    <text evidence="2">Belongs to the major facilitator superfamily. Proton-dependent oligopeptide transporter (POT/PTR) (TC 2.A.17) family.</text>
</comment>
<protein>
    <recommendedName>
        <fullName evidence="11">CRIB domain-containing protein</fullName>
    </recommendedName>
</protein>
<feature type="transmembrane region" description="Helical" evidence="8">
    <location>
        <begin position="1583"/>
        <end position="1605"/>
    </location>
</feature>
<keyword evidence="4" id="KW-0597">Phosphoprotein</keyword>
<evidence type="ECO:0000256" key="7">
    <source>
        <dbReference type="ARBA" id="ARBA00023136"/>
    </source>
</evidence>
<feature type="transmembrane region" description="Helical" evidence="8">
    <location>
        <begin position="1626"/>
        <end position="1646"/>
    </location>
</feature>
<feature type="transmembrane region" description="Helical" evidence="8">
    <location>
        <begin position="1707"/>
        <end position="1733"/>
    </location>
</feature>
<feature type="transmembrane region" description="Helical" evidence="8">
    <location>
        <begin position="747"/>
        <end position="769"/>
    </location>
</feature>
<feature type="transmembrane region" description="Helical" evidence="8">
    <location>
        <begin position="1146"/>
        <end position="1175"/>
    </location>
</feature>
<dbReference type="InterPro" id="IPR000109">
    <property type="entry name" value="POT_fam"/>
</dbReference>
<evidence type="ECO:0000256" key="2">
    <source>
        <dbReference type="ARBA" id="ARBA00005982"/>
    </source>
</evidence>
<evidence type="ECO:0000313" key="9">
    <source>
        <dbReference type="EnsemblPlants" id="ONIVA01G43670.2"/>
    </source>
</evidence>
<proteinExistence type="inferred from homology"/>
<feature type="transmembrane region" description="Helical" evidence="8">
    <location>
        <begin position="594"/>
        <end position="615"/>
    </location>
</feature>
<evidence type="ECO:0008006" key="11">
    <source>
        <dbReference type="Google" id="ProtNLM"/>
    </source>
</evidence>
<feature type="transmembrane region" description="Helical" evidence="8">
    <location>
        <begin position="899"/>
        <end position="920"/>
    </location>
</feature>
<comment type="subcellular location">
    <subcellularLocation>
        <location evidence="1">Membrane</location>
        <topology evidence="1">Multi-pass membrane protein</topology>
    </subcellularLocation>
</comment>
<dbReference type="SUPFAM" id="SSF103473">
    <property type="entry name" value="MFS general substrate transporter"/>
    <property type="match status" value="4"/>
</dbReference>
<keyword evidence="6 8" id="KW-1133">Transmembrane helix</keyword>
<dbReference type="InterPro" id="IPR036259">
    <property type="entry name" value="MFS_trans_sf"/>
</dbReference>
<dbReference type="FunFam" id="1.20.1250.20:FF:000147">
    <property type="entry name" value="Protein NRT1/ PTR family 5.10"/>
    <property type="match status" value="1"/>
</dbReference>
<reference evidence="9" key="1">
    <citation type="submission" date="2015-04" db="UniProtKB">
        <authorList>
            <consortium name="EnsemblPlants"/>
        </authorList>
    </citation>
    <scope>IDENTIFICATION</scope>
    <source>
        <strain evidence="9">SL10</strain>
    </source>
</reference>
<feature type="transmembrane region" description="Helical" evidence="8">
    <location>
        <begin position="1336"/>
        <end position="1358"/>
    </location>
</feature>
<evidence type="ECO:0000256" key="8">
    <source>
        <dbReference type="SAM" id="Phobius"/>
    </source>
</evidence>
<keyword evidence="5 8" id="KW-0812">Transmembrane</keyword>
<feature type="transmembrane region" description="Helical" evidence="8">
    <location>
        <begin position="982"/>
        <end position="1003"/>
    </location>
</feature>
<feature type="transmembrane region" description="Helical" evidence="8">
    <location>
        <begin position="871"/>
        <end position="893"/>
    </location>
</feature>
<feature type="transmembrane region" description="Helical" evidence="8">
    <location>
        <begin position="1309"/>
        <end position="1329"/>
    </location>
</feature>
<dbReference type="Proteomes" id="UP000006591">
    <property type="component" value="Chromosome 1"/>
</dbReference>
<dbReference type="Gramene" id="ONIVA01G43670.2">
    <property type="protein sequence ID" value="ONIVA01G43670.2"/>
    <property type="gene ID" value="ONIVA01G43670"/>
</dbReference>
<feature type="transmembrane region" description="Helical" evidence="8">
    <location>
        <begin position="1195"/>
        <end position="1215"/>
    </location>
</feature>
<evidence type="ECO:0000256" key="4">
    <source>
        <dbReference type="ARBA" id="ARBA00022553"/>
    </source>
</evidence>
<feature type="transmembrane region" description="Helical" evidence="8">
    <location>
        <begin position="1068"/>
        <end position="1093"/>
    </location>
</feature>
<feature type="transmembrane region" description="Helical" evidence="8">
    <location>
        <begin position="563"/>
        <end position="582"/>
    </location>
</feature>
<dbReference type="InterPro" id="IPR044739">
    <property type="entry name" value="NRT1/PTR"/>
</dbReference>
<evidence type="ECO:0000256" key="5">
    <source>
        <dbReference type="ARBA" id="ARBA00022692"/>
    </source>
</evidence>
<dbReference type="Gene3D" id="1.20.1250.20">
    <property type="entry name" value="MFS general substrate transporter like domains"/>
    <property type="match status" value="3"/>
</dbReference>
<reference evidence="9" key="2">
    <citation type="submission" date="2018-04" db="EMBL/GenBank/DDBJ databases">
        <title>OnivRS2 (Oryza nivara Reference Sequence Version 2).</title>
        <authorList>
            <person name="Zhang J."/>
            <person name="Kudrna D."/>
            <person name="Lee S."/>
            <person name="Talag J."/>
            <person name="Rajasekar S."/>
            <person name="Welchert J."/>
            <person name="Hsing Y.-I."/>
            <person name="Wing R.A."/>
        </authorList>
    </citation>
    <scope>NUCLEOTIDE SEQUENCE [LARGE SCALE GENOMIC DNA]</scope>
</reference>
<feature type="transmembrane region" description="Helical" evidence="8">
    <location>
        <begin position="511"/>
        <end position="531"/>
    </location>
</feature>
<keyword evidence="3" id="KW-0813">Transport</keyword>
<feature type="transmembrane region" description="Helical" evidence="8">
    <location>
        <begin position="213"/>
        <end position="233"/>
    </location>
</feature>
<feature type="transmembrane region" description="Helical" evidence="8">
    <location>
        <begin position="1023"/>
        <end position="1047"/>
    </location>
</feature>
<dbReference type="EnsemblPlants" id="ONIVA01G43670.2">
    <property type="protein sequence ID" value="ONIVA01G43670.2"/>
    <property type="gene ID" value="ONIVA01G43670"/>
</dbReference>
<dbReference type="GO" id="GO:0009705">
    <property type="term" value="C:plant-type vacuole membrane"/>
    <property type="evidence" value="ECO:0007669"/>
    <property type="project" value="UniProtKB-ARBA"/>
</dbReference>
<feature type="transmembrane region" description="Helical" evidence="8">
    <location>
        <begin position="432"/>
        <end position="453"/>
    </location>
</feature>
<feature type="transmembrane region" description="Helical" evidence="8">
    <location>
        <begin position="1113"/>
        <end position="1134"/>
    </location>
</feature>
<feature type="transmembrane region" description="Helical" evidence="8">
    <location>
        <begin position="639"/>
        <end position="658"/>
    </location>
</feature>
<organism evidence="9">
    <name type="scientific">Oryza nivara</name>
    <name type="common">Indian wild rice</name>
    <name type="synonym">Oryza sativa f. spontanea</name>
    <dbReference type="NCBI Taxonomy" id="4536"/>
    <lineage>
        <taxon>Eukaryota</taxon>
        <taxon>Viridiplantae</taxon>
        <taxon>Streptophyta</taxon>
        <taxon>Embryophyta</taxon>
        <taxon>Tracheophyta</taxon>
        <taxon>Spermatophyta</taxon>
        <taxon>Magnoliopsida</taxon>
        <taxon>Liliopsida</taxon>
        <taxon>Poales</taxon>
        <taxon>Poaceae</taxon>
        <taxon>BOP clade</taxon>
        <taxon>Oryzoideae</taxon>
        <taxon>Oryzeae</taxon>
        <taxon>Oryzinae</taxon>
        <taxon>Oryza</taxon>
    </lineage>
</organism>
<dbReference type="Pfam" id="PF00854">
    <property type="entry name" value="PTR2"/>
    <property type="match status" value="5"/>
</dbReference>
<name>A0A0E0FWC7_ORYNI</name>
<dbReference type="GO" id="GO:0071916">
    <property type="term" value="F:dipeptide transmembrane transporter activity"/>
    <property type="evidence" value="ECO:0007669"/>
    <property type="project" value="InterPro"/>
</dbReference>
<keyword evidence="10" id="KW-1185">Reference proteome</keyword>
<dbReference type="GO" id="GO:0080054">
    <property type="term" value="F:low-affinity nitrate transmembrane transporter activity"/>
    <property type="evidence" value="ECO:0007669"/>
    <property type="project" value="UniProtKB-ARBA"/>
</dbReference>
<evidence type="ECO:0000256" key="3">
    <source>
        <dbReference type="ARBA" id="ARBA00022448"/>
    </source>
</evidence>
<feature type="transmembrane region" description="Helical" evidence="8">
    <location>
        <begin position="473"/>
        <end position="490"/>
    </location>
</feature>
<feature type="transmembrane region" description="Helical" evidence="8">
    <location>
        <begin position="1753"/>
        <end position="1773"/>
    </location>
</feature>
<dbReference type="CDD" id="cd17417">
    <property type="entry name" value="MFS_NPF5"/>
    <property type="match status" value="1"/>
</dbReference>
<feature type="transmembrane region" description="Helical" evidence="8">
    <location>
        <begin position="331"/>
        <end position="350"/>
    </location>
</feature>
<dbReference type="GO" id="GO:0042937">
    <property type="term" value="F:tripeptide transmembrane transporter activity"/>
    <property type="evidence" value="ECO:0007669"/>
    <property type="project" value="InterPro"/>
</dbReference>
<dbReference type="PANTHER" id="PTHR11654">
    <property type="entry name" value="OLIGOPEPTIDE TRANSPORTER-RELATED"/>
    <property type="match status" value="1"/>
</dbReference>